<feature type="region of interest" description="Disordered" evidence="4">
    <location>
        <begin position="506"/>
        <end position="529"/>
    </location>
</feature>
<keyword evidence="3" id="KW-0378">Hydrolase</keyword>
<dbReference type="Gene3D" id="3.90.1220.10">
    <property type="entry name" value="Cellulose docking domain, dockering"/>
    <property type="match status" value="2"/>
</dbReference>
<dbReference type="InterPro" id="IPR009034">
    <property type="entry name" value="Dockerin_dom_fun_sf"/>
</dbReference>
<dbReference type="PROSITE" id="PS51763">
    <property type="entry name" value="CBM10"/>
    <property type="match status" value="2"/>
</dbReference>
<proteinExistence type="predicted"/>
<dbReference type="SUPFAM" id="SSF64571">
    <property type="entry name" value="Cellulose docking domain, dockering"/>
    <property type="match status" value="2"/>
</dbReference>
<evidence type="ECO:0000256" key="3">
    <source>
        <dbReference type="ARBA" id="ARBA00022801"/>
    </source>
</evidence>
<reference evidence="7 8" key="1">
    <citation type="submission" date="2016-08" db="EMBL/GenBank/DDBJ databases">
        <title>Genomes of anaerobic fungi encode conserved fungal cellulosomes for biomass hydrolysis.</title>
        <authorList>
            <consortium name="DOE Joint Genome Institute"/>
            <person name="Haitjema C.H."/>
            <person name="Gilmore S.P."/>
            <person name="Henske J.K."/>
            <person name="Solomon K.V."/>
            <person name="De Groot R."/>
            <person name="Kuo A."/>
            <person name="Mondo S.J."/>
            <person name="Salamov A.A."/>
            <person name="Labutti K."/>
            <person name="Zhao Z."/>
            <person name="Chiniquy J."/>
            <person name="Barry K."/>
            <person name="Brewer H.M."/>
            <person name="Purvine S.O."/>
            <person name="Wright A.T."/>
            <person name="Boxma B."/>
            <person name="Van Alen T."/>
            <person name="Hackstein J.H."/>
            <person name="Baker S.E."/>
            <person name="Grigoriev I.V."/>
            <person name="O'Malley M.A."/>
        </authorList>
    </citation>
    <scope>NUCLEOTIDE SEQUENCE [LARGE SCALE GENOMIC DNA]</scope>
    <source>
        <strain evidence="8">finn</strain>
    </source>
</reference>
<keyword evidence="2" id="KW-0677">Repeat</keyword>
<evidence type="ECO:0000256" key="2">
    <source>
        <dbReference type="ARBA" id="ARBA00022737"/>
    </source>
</evidence>
<dbReference type="InterPro" id="IPR002883">
    <property type="entry name" value="CBM10/Dockerin_dom"/>
</dbReference>
<feature type="chain" id="PRO_5012869715" description="CBM10 domain-containing protein" evidence="5">
    <location>
        <begin position="17"/>
        <end position="663"/>
    </location>
</feature>
<reference evidence="7 8" key="2">
    <citation type="submission" date="2016-08" db="EMBL/GenBank/DDBJ databases">
        <title>Pervasive Adenine N6-methylation of Active Genes in Fungi.</title>
        <authorList>
            <consortium name="DOE Joint Genome Institute"/>
            <person name="Mondo S.J."/>
            <person name="Dannebaum R.O."/>
            <person name="Kuo R.C."/>
            <person name="Labutti K."/>
            <person name="Haridas S."/>
            <person name="Kuo A."/>
            <person name="Salamov A."/>
            <person name="Ahrendt S.R."/>
            <person name="Lipzen A."/>
            <person name="Sullivan W."/>
            <person name="Andreopoulos W.B."/>
            <person name="Clum A."/>
            <person name="Lindquist E."/>
            <person name="Daum C."/>
            <person name="Ramamoorthy G.K."/>
            <person name="Gryganskyi A."/>
            <person name="Culley D."/>
            <person name="Magnuson J.K."/>
            <person name="James T.Y."/>
            <person name="O'Malley M.A."/>
            <person name="Stajich J.E."/>
            <person name="Spatafora J.W."/>
            <person name="Visel A."/>
            <person name="Grigoriev I.V."/>
        </authorList>
    </citation>
    <scope>NUCLEOTIDE SEQUENCE [LARGE SCALE GENOMIC DNA]</scope>
    <source>
        <strain evidence="8">finn</strain>
    </source>
</reference>
<evidence type="ECO:0000256" key="4">
    <source>
        <dbReference type="SAM" id="MobiDB-lite"/>
    </source>
</evidence>
<feature type="signal peptide" evidence="5">
    <location>
        <begin position="1"/>
        <end position="16"/>
    </location>
</feature>
<evidence type="ECO:0000313" key="7">
    <source>
        <dbReference type="EMBL" id="ORX43609.1"/>
    </source>
</evidence>
<keyword evidence="8" id="KW-1185">Reference proteome</keyword>
<dbReference type="EMBL" id="MCFH01000051">
    <property type="protein sequence ID" value="ORX43609.1"/>
    <property type="molecule type" value="Genomic_DNA"/>
</dbReference>
<dbReference type="Pfam" id="PF02013">
    <property type="entry name" value="CBM_10"/>
    <property type="match status" value="1"/>
</dbReference>
<dbReference type="STRING" id="1754191.A0A1Y1UYL5"/>
<organism evidence="7 8">
    <name type="scientific">Piromyces finnis</name>
    <dbReference type="NCBI Taxonomy" id="1754191"/>
    <lineage>
        <taxon>Eukaryota</taxon>
        <taxon>Fungi</taxon>
        <taxon>Fungi incertae sedis</taxon>
        <taxon>Chytridiomycota</taxon>
        <taxon>Chytridiomycota incertae sedis</taxon>
        <taxon>Neocallimastigomycetes</taxon>
        <taxon>Neocallimastigales</taxon>
        <taxon>Neocallimastigaceae</taxon>
        <taxon>Piromyces</taxon>
    </lineage>
</organism>
<dbReference type="AlphaFoldDB" id="A0A1Y1UYL5"/>
<evidence type="ECO:0000256" key="5">
    <source>
        <dbReference type="SAM" id="SignalP"/>
    </source>
</evidence>
<feature type="domain" description="CBM10" evidence="6">
    <location>
        <begin position="540"/>
        <end position="578"/>
    </location>
</feature>
<dbReference type="GO" id="GO:0016787">
    <property type="term" value="F:hydrolase activity"/>
    <property type="evidence" value="ECO:0007669"/>
    <property type="project" value="UniProtKB-KW"/>
</dbReference>
<evidence type="ECO:0000259" key="6">
    <source>
        <dbReference type="PROSITE" id="PS51763"/>
    </source>
</evidence>
<dbReference type="OrthoDB" id="2147115at2759"/>
<dbReference type="Gene3D" id="2.60.120.430">
    <property type="entry name" value="Galactose-binding lectin"/>
    <property type="match status" value="3"/>
</dbReference>
<protein>
    <recommendedName>
        <fullName evidence="6">CBM10 domain-containing protein</fullName>
    </recommendedName>
</protein>
<evidence type="ECO:0000313" key="8">
    <source>
        <dbReference type="Proteomes" id="UP000193719"/>
    </source>
</evidence>
<evidence type="ECO:0000256" key="1">
    <source>
        <dbReference type="ARBA" id="ARBA00022729"/>
    </source>
</evidence>
<dbReference type="Proteomes" id="UP000193719">
    <property type="component" value="Unassembled WGS sequence"/>
</dbReference>
<feature type="domain" description="CBM10" evidence="6">
    <location>
        <begin position="621"/>
        <end position="663"/>
    </location>
</feature>
<gene>
    <name evidence="7" type="ORF">BCR36DRAFT_360758</name>
</gene>
<name>A0A1Y1UYL5_9FUNG</name>
<sequence>MKLILITSLLLTIANAMVISKRKNEIEIENKDSNEILATPTIGVPTKTKVKRAKTTEYHEFQNITIFEEGWTEWDQDWFESSWTVPEGEKVFDGVIKVELTNNAGFSLQSKTLQSQYGFLSFDYKLSANDGLTRLNFISFDEGDYVNQGNYIYTSNDYEHVVQEIKNHNKNTFISSIKRFAWQNYGNEKDFTLYLKNIVYRDIKIEIKKYNKAIPIIDNEVCNLSPHWTDISESQDRTSFEVVDGKCVMKITSSLENPALFELKNRKFTGGKLEIEVRSEVDGSILTWYALNSENFDIDEIENASYSMTNEYQSFDSEDFETEDEYNTLKIASVEGEVTYEVIKFNFYPITIDENIPLYDVTPLEEPDVILDSEGLHWQDASWGSTSCEFQTLSSAMECSFEGKQGSWPGFGFLTQNDYNGGTLLINMKVQNPDQNINILSFDRTEKYYNVNSFKATTEYAYYAIAIPSVETSPTYKFAIQEASQQDNTYYIRSIVYYPPNIPLPGEDEATTKKTTTKTKTTKTSQPTITEPVLPEKTEEENFEDLGYQGCPPSTKIAYADSTGIYGLAENNEWCAILEKNIDKCWSILYGYKCCSENATIDGAWGMESDGTKCGNPSTDACWANEIDSSYKCCTRNQSTKGIVLVDESGAWGVMDDNWCGII</sequence>
<comment type="caution">
    <text evidence="7">The sequence shown here is derived from an EMBL/GenBank/DDBJ whole genome shotgun (WGS) entry which is preliminary data.</text>
</comment>
<keyword evidence="1 5" id="KW-0732">Signal</keyword>
<accession>A0A1Y1UYL5</accession>